<protein>
    <submittedName>
        <fullName evidence="3">Tetratricopeptide repeat protein</fullName>
    </submittedName>
</protein>
<sequence length="159" mass="18101">MSELQKAIELRYGGKYDQAKEILLKLTQAEPENATALYQCACVHDNLGLEREAVPFYTAALQKDLTTEERKGALLGLGSTYRTIGDYEKAKATLEEGLDLYPVAQEFHVFYSMVLHNLGEHSKAMEILLKKIVELSDEPGIEHYKRAILFYSDKIDQIW</sequence>
<dbReference type="Proteomes" id="UP000308230">
    <property type="component" value="Unassembled WGS sequence"/>
</dbReference>
<comment type="caution">
    <text evidence="3">The sequence shown here is derived from an EMBL/GenBank/DDBJ whole genome shotgun (WGS) entry which is preliminary data.</text>
</comment>
<evidence type="ECO:0000313" key="3">
    <source>
        <dbReference type="EMBL" id="TLS36067.1"/>
    </source>
</evidence>
<keyword evidence="1" id="KW-0802">TPR repeat</keyword>
<evidence type="ECO:0000259" key="2">
    <source>
        <dbReference type="Pfam" id="PF12688"/>
    </source>
</evidence>
<accession>A0A5R9EY72</accession>
<keyword evidence="4" id="KW-1185">Reference proteome</keyword>
<organism evidence="3 4">
    <name type="scientific">Exobacillus caeni</name>
    <dbReference type="NCBI Taxonomy" id="2574798"/>
    <lineage>
        <taxon>Bacteria</taxon>
        <taxon>Bacillati</taxon>
        <taxon>Bacillota</taxon>
        <taxon>Bacilli</taxon>
        <taxon>Bacillales</taxon>
        <taxon>Guptibacillaceae</taxon>
        <taxon>Exobacillus</taxon>
    </lineage>
</organism>
<feature type="domain" description="Tetratrico peptide repeat group 5" evidence="2">
    <location>
        <begin position="35"/>
        <end position="154"/>
    </location>
</feature>
<dbReference type="AlphaFoldDB" id="A0A5R9EY72"/>
<dbReference type="OrthoDB" id="193829at2"/>
<dbReference type="Pfam" id="PF12688">
    <property type="entry name" value="TPR_5"/>
    <property type="match status" value="1"/>
</dbReference>
<dbReference type="RefSeq" id="WP_138127942.1">
    <property type="nucleotide sequence ID" value="NZ_SWLG01000013.1"/>
</dbReference>
<dbReference type="PROSITE" id="PS50005">
    <property type="entry name" value="TPR"/>
    <property type="match status" value="1"/>
</dbReference>
<dbReference type="InterPro" id="IPR041656">
    <property type="entry name" value="TPR_5"/>
</dbReference>
<dbReference type="SUPFAM" id="SSF48452">
    <property type="entry name" value="TPR-like"/>
    <property type="match status" value="1"/>
</dbReference>
<proteinExistence type="predicted"/>
<evidence type="ECO:0000313" key="4">
    <source>
        <dbReference type="Proteomes" id="UP000308230"/>
    </source>
</evidence>
<evidence type="ECO:0000256" key="1">
    <source>
        <dbReference type="PROSITE-ProRule" id="PRU00339"/>
    </source>
</evidence>
<dbReference type="InterPro" id="IPR019734">
    <property type="entry name" value="TPR_rpt"/>
</dbReference>
<feature type="repeat" description="TPR" evidence="1">
    <location>
        <begin position="71"/>
        <end position="104"/>
    </location>
</feature>
<reference evidence="3 4" key="1">
    <citation type="submission" date="2019-04" db="EMBL/GenBank/DDBJ databases">
        <title>Bacillus caeni sp. nov., a bacterium isolated from mangrove sediment.</title>
        <authorList>
            <person name="Huang H."/>
            <person name="Mo K."/>
            <person name="Hu Y."/>
        </authorList>
    </citation>
    <scope>NUCLEOTIDE SEQUENCE [LARGE SCALE GENOMIC DNA]</scope>
    <source>
        <strain evidence="3 4">HB172195</strain>
    </source>
</reference>
<gene>
    <name evidence="3" type="ORF">FCL54_16890</name>
</gene>
<dbReference type="EMBL" id="SWLG01000013">
    <property type="protein sequence ID" value="TLS36067.1"/>
    <property type="molecule type" value="Genomic_DNA"/>
</dbReference>
<name>A0A5R9EY72_9BACL</name>
<dbReference type="InterPro" id="IPR011990">
    <property type="entry name" value="TPR-like_helical_dom_sf"/>
</dbReference>
<dbReference type="Gene3D" id="1.25.40.10">
    <property type="entry name" value="Tetratricopeptide repeat domain"/>
    <property type="match status" value="1"/>
</dbReference>